<accession>A0A336KJK8</accession>
<protein>
    <submittedName>
        <fullName evidence="2">CSON010803 protein</fullName>
    </submittedName>
</protein>
<feature type="signal peptide" evidence="1">
    <location>
        <begin position="1"/>
        <end position="19"/>
    </location>
</feature>
<dbReference type="EMBL" id="UFQT01000448">
    <property type="protein sequence ID" value="SSX24433.1"/>
    <property type="molecule type" value="Genomic_DNA"/>
</dbReference>
<evidence type="ECO:0000256" key="1">
    <source>
        <dbReference type="SAM" id="SignalP"/>
    </source>
</evidence>
<dbReference type="VEuPathDB" id="VectorBase:CSON010803"/>
<proteinExistence type="predicted"/>
<reference evidence="2" key="1">
    <citation type="submission" date="2018-04" db="EMBL/GenBank/DDBJ databases">
        <authorList>
            <person name="Go L.Y."/>
            <person name="Mitchell J.A."/>
        </authorList>
    </citation>
    <scope>NUCLEOTIDE SEQUENCE</scope>
    <source>
        <tissue evidence="2">Whole organism</tissue>
    </source>
</reference>
<keyword evidence="1" id="KW-0732">Signal</keyword>
<reference evidence="3" key="2">
    <citation type="submission" date="2018-07" db="EMBL/GenBank/DDBJ databases">
        <authorList>
            <person name="Quirk P.G."/>
            <person name="Krulwich T.A."/>
        </authorList>
    </citation>
    <scope>NUCLEOTIDE SEQUENCE</scope>
</reference>
<dbReference type="AlphaFoldDB" id="A0A336KJK8"/>
<evidence type="ECO:0000313" key="2">
    <source>
        <dbReference type="EMBL" id="SSX04068.1"/>
    </source>
</evidence>
<feature type="chain" id="PRO_5036328525" evidence="1">
    <location>
        <begin position="20"/>
        <end position="491"/>
    </location>
</feature>
<evidence type="ECO:0000313" key="3">
    <source>
        <dbReference type="EMBL" id="SSX24433.1"/>
    </source>
</evidence>
<sequence>MKNCALIVILLVGICFANAIDLQREFNLNLPGVSGGPSFNVSFEGNSGDRNALQDSIKQSMDNLKNSINQFAGNLLLQSTSRLRQALNISDDTFKSYLSNIPGLSGLFNASSGFSIPSSLSDLTKGFPQIPGLSQDGSSPFSLPKLPSLPGMPTLPGLPQLNSNPSSMFNSLPKMSLPGLPQISNPFDNMPKFGLPSLPGLPQSNSDLSSTLKNLPKMPSLPQMPNLFDPNLLSKLPSIPGLPDLNSLMSGLNSDEMKQLLGVPDVSNLGNSLSNGTVESALDNLQSKVNDAAKRANDTTNSALSGLQSVGNTLSNEINKVSKSAEAQVNSTMKGLSSDIRDCVNQNGNPGSAALKTAQTSAQKCVQDKIDEAKSIINGTRNDIQQAKLGVDYLRGNLSNCHLNVSMNLASLPTFNASQPACLASALLSVQSETLLIPLSLASHGAQAVGLVQGLQGYAMKCMANLMEEIAKATLSTSLSVAKCYADKQSQ</sequence>
<dbReference type="EMBL" id="UFQS01000448">
    <property type="protein sequence ID" value="SSX04068.1"/>
    <property type="molecule type" value="Genomic_DNA"/>
</dbReference>
<organism evidence="2">
    <name type="scientific">Culicoides sonorensis</name>
    <name type="common">Biting midge</name>
    <dbReference type="NCBI Taxonomy" id="179676"/>
    <lineage>
        <taxon>Eukaryota</taxon>
        <taxon>Metazoa</taxon>
        <taxon>Ecdysozoa</taxon>
        <taxon>Arthropoda</taxon>
        <taxon>Hexapoda</taxon>
        <taxon>Insecta</taxon>
        <taxon>Pterygota</taxon>
        <taxon>Neoptera</taxon>
        <taxon>Endopterygota</taxon>
        <taxon>Diptera</taxon>
        <taxon>Nematocera</taxon>
        <taxon>Chironomoidea</taxon>
        <taxon>Ceratopogonidae</taxon>
        <taxon>Ceratopogoninae</taxon>
        <taxon>Culicoides</taxon>
        <taxon>Monoculicoides</taxon>
    </lineage>
</organism>
<name>A0A336KJK8_CULSO</name>
<gene>
    <name evidence="2" type="primary">CSON010803</name>
</gene>